<reference evidence="2 3" key="1">
    <citation type="submission" date="2014-06" db="EMBL/GenBank/DDBJ databases">
        <title>Whole Genome Sequences of Three Symbiotic Endozoicomonas Bacteria.</title>
        <authorList>
            <person name="Neave M.J."/>
            <person name="Apprill A."/>
            <person name="Voolstra C.R."/>
        </authorList>
    </citation>
    <scope>NUCLEOTIDE SEQUENCE [LARGE SCALE GENOMIC DNA]</scope>
    <source>
        <strain evidence="2 3">LMG 24815</strain>
    </source>
</reference>
<name>A0A081MZ83_9GAMM</name>
<keyword evidence="3" id="KW-1185">Reference proteome</keyword>
<feature type="region of interest" description="Disordered" evidence="1">
    <location>
        <begin position="103"/>
        <end position="138"/>
    </location>
</feature>
<feature type="compositionally biased region" description="Polar residues" evidence="1">
    <location>
        <begin position="107"/>
        <end position="116"/>
    </location>
</feature>
<evidence type="ECO:0000313" key="3">
    <source>
        <dbReference type="Proteomes" id="UP000028006"/>
    </source>
</evidence>
<evidence type="ECO:0000256" key="1">
    <source>
        <dbReference type="SAM" id="MobiDB-lite"/>
    </source>
</evidence>
<dbReference type="Proteomes" id="UP000028006">
    <property type="component" value="Unassembled WGS sequence"/>
</dbReference>
<organism evidence="2 3">
    <name type="scientific">Endozoicomonas montiporae</name>
    <dbReference type="NCBI Taxonomy" id="1027273"/>
    <lineage>
        <taxon>Bacteria</taxon>
        <taxon>Pseudomonadati</taxon>
        <taxon>Pseudomonadota</taxon>
        <taxon>Gammaproteobacteria</taxon>
        <taxon>Oceanospirillales</taxon>
        <taxon>Endozoicomonadaceae</taxon>
        <taxon>Endozoicomonas</taxon>
    </lineage>
</organism>
<evidence type="ECO:0000313" key="2">
    <source>
        <dbReference type="EMBL" id="KEQ11506.1"/>
    </source>
</evidence>
<protein>
    <submittedName>
        <fullName evidence="2">Transposase</fullName>
    </submittedName>
</protein>
<sequence length="169" mass="19246">MASYSEELKQSVIQKMMPPNNTPVSQLVRETGISNWTLYSWRKKALSQGVPVPGNGKNPDLWTPENQLAVIIETAALNQAELAEYCRKKGLFAEQIQQWKEGFINRSPAQPESQSSQRKKLSDEHEKDKQTIKKLERELKRKDKALAETAALLVLTKKAQEIWGEPEDD</sequence>
<dbReference type="InterPro" id="IPR009057">
    <property type="entry name" value="Homeodomain-like_sf"/>
</dbReference>
<gene>
    <name evidence="2" type="ORF">GZ77_25800</name>
</gene>
<proteinExistence type="predicted"/>
<dbReference type="EMBL" id="JOKG01000007">
    <property type="protein sequence ID" value="KEQ11506.1"/>
    <property type="molecule type" value="Genomic_DNA"/>
</dbReference>
<dbReference type="SUPFAM" id="SSF46689">
    <property type="entry name" value="Homeodomain-like"/>
    <property type="match status" value="1"/>
</dbReference>
<comment type="caution">
    <text evidence="2">The sequence shown here is derived from an EMBL/GenBank/DDBJ whole genome shotgun (WGS) entry which is preliminary data.</text>
</comment>
<feature type="compositionally biased region" description="Basic and acidic residues" evidence="1">
    <location>
        <begin position="120"/>
        <end position="138"/>
    </location>
</feature>
<dbReference type="eggNOG" id="COG2963">
    <property type="taxonomic scope" value="Bacteria"/>
</dbReference>
<accession>A0A081MZ83</accession>
<dbReference type="AlphaFoldDB" id="A0A081MZ83"/>